<organism evidence="2 3">
    <name type="scientific">Seminavis robusta</name>
    <dbReference type="NCBI Taxonomy" id="568900"/>
    <lineage>
        <taxon>Eukaryota</taxon>
        <taxon>Sar</taxon>
        <taxon>Stramenopiles</taxon>
        <taxon>Ochrophyta</taxon>
        <taxon>Bacillariophyta</taxon>
        <taxon>Bacillariophyceae</taxon>
        <taxon>Bacillariophycidae</taxon>
        <taxon>Naviculales</taxon>
        <taxon>Naviculaceae</taxon>
        <taxon>Seminavis</taxon>
    </lineage>
</organism>
<dbReference type="EMBL" id="CAICTM010000627">
    <property type="protein sequence ID" value="CAB9514046.1"/>
    <property type="molecule type" value="Genomic_DNA"/>
</dbReference>
<keyword evidence="3" id="KW-1185">Reference proteome</keyword>
<accession>A0A9N8HHD4</accession>
<gene>
    <name evidence="2" type="ORF">SEMRO_628_G178090.1</name>
</gene>
<name>A0A9N8HHD4_9STRA</name>
<feature type="region of interest" description="Disordered" evidence="1">
    <location>
        <begin position="127"/>
        <end position="146"/>
    </location>
</feature>
<protein>
    <submittedName>
        <fullName evidence="2">Uncharacterized protein</fullName>
    </submittedName>
</protein>
<comment type="caution">
    <text evidence="2">The sequence shown here is derived from an EMBL/GenBank/DDBJ whole genome shotgun (WGS) entry which is preliminary data.</text>
</comment>
<proteinExistence type="predicted"/>
<evidence type="ECO:0000313" key="3">
    <source>
        <dbReference type="Proteomes" id="UP001153069"/>
    </source>
</evidence>
<evidence type="ECO:0000313" key="2">
    <source>
        <dbReference type="EMBL" id="CAB9514046.1"/>
    </source>
</evidence>
<reference evidence="2" key="1">
    <citation type="submission" date="2020-06" db="EMBL/GenBank/DDBJ databases">
        <authorList>
            <consortium name="Plant Systems Biology data submission"/>
        </authorList>
    </citation>
    <scope>NUCLEOTIDE SEQUENCE</scope>
    <source>
        <strain evidence="2">D6</strain>
    </source>
</reference>
<dbReference type="Proteomes" id="UP001153069">
    <property type="component" value="Unassembled WGS sequence"/>
</dbReference>
<sequence>MDASPFPDELAEFNYLREKVYRGLDRFFAGELFAPHGLQETDPLIPDDPEALSMMDDETCHFQVFLSVVAADIVNGRDMTNRLARHKYTNEYLELLQRYSDQWIALISGIEQSQKVKRELVPSVRSTMTTTTTTTPSNSGPPRKRHKETVVKTLNSTIHLALNEVVLKQGFLHWSDAVSFGKASKECYSIYKQNSKHILQPLLEHLDSMIGSHLCDNCFDVLVPQSKRTCRCAWRNTDASLDQEYVSSGEARGDPRYQDGYESWSTIAKCRKMVTYLATVVAAVRCAFDFDDPSNPEKLPVGIARPESWSLGRSRRQQSCSSILRQHPHRGSLALVIILLERVQSAMVAGCGDVNWDCFEDFFFLGTGPIKPSVSFQREVAATLVGRLMPLNDDELVGYLRFRVYPSGAIRALLGPLEPKLIVSAPLYRWVRPKEQVPFPFQQHQFALLPTELEEDDDFETMMAAIAELLMRIYRNDYN</sequence>
<dbReference type="AlphaFoldDB" id="A0A9N8HHD4"/>
<evidence type="ECO:0000256" key="1">
    <source>
        <dbReference type="SAM" id="MobiDB-lite"/>
    </source>
</evidence>